<dbReference type="GO" id="GO:0046872">
    <property type="term" value="F:metal ion binding"/>
    <property type="evidence" value="ECO:0007669"/>
    <property type="project" value="TreeGrafter"/>
</dbReference>
<dbReference type="PRINTS" id="PR00297">
    <property type="entry name" value="CHAPERONIN10"/>
</dbReference>
<name>A0A6S8ZAI7_9STRA</name>
<dbReference type="FunFam" id="2.30.33.40:FF:000001">
    <property type="entry name" value="10 kDa chaperonin"/>
    <property type="match status" value="1"/>
</dbReference>
<dbReference type="InterPro" id="IPR037124">
    <property type="entry name" value="Chaperonin_GroES_sf"/>
</dbReference>
<dbReference type="GO" id="GO:0051087">
    <property type="term" value="F:protein-folding chaperone binding"/>
    <property type="evidence" value="ECO:0007669"/>
    <property type="project" value="TreeGrafter"/>
</dbReference>
<dbReference type="PANTHER" id="PTHR10772:SF63">
    <property type="entry name" value="20 KDA CHAPERONIN, CHLOROPLASTIC"/>
    <property type="match status" value="1"/>
</dbReference>
<sequence length="265" mass="28377">MKGTFASLLLSLISASSDAFVTPAGNQRSFLLSTITSSSSSRIYESLILDGKPIEKPLEPTNNMLLVKNVEVQDTTSGGIVLTGRQKIVRKEGTVVATGPGRYNSETGVHFPLPVSVGDSVLYADYVGSELEYNGAKHMLISDNDILVTFNAGDTTDSIANANVLYDAVLVKIKKSDIEESSSGILISRTIVKKGGTKSSVGEVVKVGPGRKAFNGVLMEMDVSVGDFIKFRDFASNVVKLDVKEAEAENVEFAVVRMTDILAKF</sequence>
<keyword evidence="2 6" id="KW-0143">Chaperone</keyword>
<protein>
    <recommendedName>
        <fullName evidence="4">20 kDa chaperonin, chloroplastic</fullName>
    </recommendedName>
    <alternativeName>
        <fullName evidence="3">Chaperonin 10</fullName>
    </alternativeName>
    <alternativeName>
        <fullName evidence="5">Protein Cpn21</fullName>
    </alternativeName>
</protein>
<gene>
    <name evidence="8" type="ORF">DBRI00130_LOCUS41388</name>
</gene>
<evidence type="ECO:0000256" key="2">
    <source>
        <dbReference type="ARBA" id="ARBA00023186"/>
    </source>
</evidence>
<evidence type="ECO:0000256" key="6">
    <source>
        <dbReference type="RuleBase" id="RU003479"/>
    </source>
</evidence>
<evidence type="ECO:0000256" key="1">
    <source>
        <dbReference type="ARBA" id="ARBA00006975"/>
    </source>
</evidence>
<feature type="chain" id="PRO_5030159502" description="20 kDa chaperonin, chloroplastic" evidence="7">
    <location>
        <begin position="20"/>
        <end position="265"/>
    </location>
</feature>
<dbReference type="EMBL" id="HBNS01057531">
    <property type="protein sequence ID" value="CAE4661921.1"/>
    <property type="molecule type" value="Transcribed_RNA"/>
</dbReference>
<dbReference type="PANTHER" id="PTHR10772">
    <property type="entry name" value="10 KDA HEAT SHOCK PROTEIN"/>
    <property type="match status" value="1"/>
</dbReference>
<dbReference type="Pfam" id="PF00166">
    <property type="entry name" value="Cpn10"/>
    <property type="match status" value="2"/>
</dbReference>
<dbReference type="InterPro" id="IPR020818">
    <property type="entry name" value="Chaperonin_GroES"/>
</dbReference>
<dbReference type="GO" id="GO:0005739">
    <property type="term" value="C:mitochondrion"/>
    <property type="evidence" value="ECO:0007669"/>
    <property type="project" value="TreeGrafter"/>
</dbReference>
<reference evidence="8" key="1">
    <citation type="submission" date="2021-01" db="EMBL/GenBank/DDBJ databases">
        <authorList>
            <person name="Corre E."/>
            <person name="Pelletier E."/>
            <person name="Niang G."/>
            <person name="Scheremetjew M."/>
            <person name="Finn R."/>
            <person name="Kale V."/>
            <person name="Holt S."/>
            <person name="Cochrane G."/>
            <person name="Meng A."/>
            <person name="Brown T."/>
            <person name="Cohen L."/>
        </authorList>
    </citation>
    <scope>NUCLEOTIDE SEQUENCE</scope>
    <source>
        <strain evidence="8">GSO104</strain>
    </source>
</reference>
<organism evidence="8">
    <name type="scientific">Ditylum brightwellii</name>
    <dbReference type="NCBI Taxonomy" id="49249"/>
    <lineage>
        <taxon>Eukaryota</taxon>
        <taxon>Sar</taxon>
        <taxon>Stramenopiles</taxon>
        <taxon>Ochrophyta</taxon>
        <taxon>Bacillariophyta</taxon>
        <taxon>Mediophyceae</taxon>
        <taxon>Lithodesmiophycidae</taxon>
        <taxon>Lithodesmiales</taxon>
        <taxon>Lithodesmiaceae</taxon>
        <taxon>Ditylum</taxon>
    </lineage>
</organism>
<keyword evidence="7" id="KW-0732">Signal</keyword>
<dbReference type="SMART" id="SM00883">
    <property type="entry name" value="Cpn10"/>
    <property type="match status" value="2"/>
</dbReference>
<accession>A0A6S8ZAI7</accession>
<dbReference type="Gene3D" id="2.30.33.40">
    <property type="entry name" value="GroES chaperonin"/>
    <property type="match status" value="2"/>
</dbReference>
<feature type="signal peptide" evidence="7">
    <location>
        <begin position="1"/>
        <end position="19"/>
    </location>
</feature>
<dbReference type="SUPFAM" id="SSF50129">
    <property type="entry name" value="GroES-like"/>
    <property type="match status" value="2"/>
</dbReference>
<dbReference type="InterPro" id="IPR011032">
    <property type="entry name" value="GroES-like_sf"/>
</dbReference>
<dbReference type="GO" id="GO:0044183">
    <property type="term" value="F:protein folding chaperone"/>
    <property type="evidence" value="ECO:0007669"/>
    <property type="project" value="InterPro"/>
</dbReference>
<proteinExistence type="inferred from homology"/>
<dbReference type="CDD" id="cd00320">
    <property type="entry name" value="cpn10"/>
    <property type="match status" value="2"/>
</dbReference>
<dbReference type="AlphaFoldDB" id="A0A6S8ZAI7"/>
<dbReference type="GO" id="GO:0051082">
    <property type="term" value="F:unfolded protein binding"/>
    <property type="evidence" value="ECO:0007669"/>
    <property type="project" value="TreeGrafter"/>
</dbReference>
<evidence type="ECO:0000256" key="7">
    <source>
        <dbReference type="SAM" id="SignalP"/>
    </source>
</evidence>
<dbReference type="GO" id="GO:0005524">
    <property type="term" value="F:ATP binding"/>
    <property type="evidence" value="ECO:0007669"/>
    <property type="project" value="InterPro"/>
</dbReference>
<comment type="similarity">
    <text evidence="1 6">Belongs to the GroES chaperonin family.</text>
</comment>
<evidence type="ECO:0000256" key="4">
    <source>
        <dbReference type="ARBA" id="ARBA00073031"/>
    </source>
</evidence>
<evidence type="ECO:0000313" key="8">
    <source>
        <dbReference type="EMBL" id="CAE4661921.1"/>
    </source>
</evidence>
<evidence type="ECO:0000256" key="5">
    <source>
        <dbReference type="ARBA" id="ARBA00079398"/>
    </source>
</evidence>
<evidence type="ECO:0000256" key="3">
    <source>
        <dbReference type="ARBA" id="ARBA00031971"/>
    </source>
</evidence>